<dbReference type="Proteomes" id="UP001057375">
    <property type="component" value="Unassembled WGS sequence"/>
</dbReference>
<keyword evidence="2" id="KW-1185">Reference proteome</keyword>
<sequence>MRHLWSWVEKCGPIGSYSAEVGERLNQRVYRCYRFIRTQKERHLLASKSLPFLHIAPSIPSSGKPLRFHNGLYYLYRHFDEDDSILKFDKVVDDTTVSGRVYGYHTFASIGSKALFYLYKPVDVRN</sequence>
<organism evidence="1 2">
    <name type="scientific">Aduncisulcus paluster</name>
    <dbReference type="NCBI Taxonomy" id="2918883"/>
    <lineage>
        <taxon>Eukaryota</taxon>
        <taxon>Metamonada</taxon>
        <taxon>Carpediemonas-like organisms</taxon>
        <taxon>Aduncisulcus</taxon>
    </lineage>
</organism>
<gene>
    <name evidence="1" type="ORF">ADUPG1_005448</name>
</gene>
<dbReference type="EMBL" id="BQXS01008692">
    <property type="protein sequence ID" value="GKT30249.1"/>
    <property type="molecule type" value="Genomic_DNA"/>
</dbReference>
<proteinExistence type="predicted"/>
<name>A0ABQ5KFS2_9EUKA</name>
<reference evidence="1" key="1">
    <citation type="submission" date="2022-03" db="EMBL/GenBank/DDBJ databases">
        <title>Draft genome sequence of Aduncisulcus paluster, a free-living microaerophilic Fornicata.</title>
        <authorList>
            <person name="Yuyama I."/>
            <person name="Kume K."/>
            <person name="Tamura T."/>
            <person name="Inagaki Y."/>
            <person name="Hashimoto T."/>
        </authorList>
    </citation>
    <scope>NUCLEOTIDE SEQUENCE</scope>
    <source>
        <strain evidence="1">NY0171</strain>
    </source>
</reference>
<feature type="non-terminal residue" evidence="1">
    <location>
        <position position="126"/>
    </location>
</feature>
<evidence type="ECO:0000313" key="2">
    <source>
        <dbReference type="Proteomes" id="UP001057375"/>
    </source>
</evidence>
<accession>A0ABQ5KFS2</accession>
<comment type="caution">
    <text evidence="1">The sequence shown here is derived from an EMBL/GenBank/DDBJ whole genome shotgun (WGS) entry which is preliminary data.</text>
</comment>
<protein>
    <submittedName>
        <fullName evidence="1">Uncharacterized protein</fullName>
    </submittedName>
</protein>
<evidence type="ECO:0000313" key="1">
    <source>
        <dbReference type="EMBL" id="GKT30249.1"/>
    </source>
</evidence>